<evidence type="ECO:0000256" key="8">
    <source>
        <dbReference type="ARBA" id="ARBA00023180"/>
    </source>
</evidence>
<feature type="domain" description="Spondin" evidence="10">
    <location>
        <begin position="17"/>
        <end position="204"/>
    </location>
</feature>
<evidence type="ECO:0000256" key="9">
    <source>
        <dbReference type="SAM" id="SignalP"/>
    </source>
</evidence>
<evidence type="ECO:0000259" key="10">
    <source>
        <dbReference type="PROSITE" id="PS51020"/>
    </source>
</evidence>
<keyword evidence="7" id="KW-1015">Disulfide bond</keyword>
<keyword evidence="3" id="KW-0272">Extracellular matrix</keyword>
<evidence type="ECO:0000313" key="12">
    <source>
        <dbReference type="Proteomes" id="UP000791440"/>
    </source>
</evidence>
<proteinExistence type="predicted"/>
<keyword evidence="8" id="KW-0325">Glycoprotein</keyword>
<dbReference type="InterPro" id="IPR036383">
    <property type="entry name" value="TSP1_rpt_sf"/>
</dbReference>
<name>A0A921YK68_MANSE</name>
<dbReference type="GO" id="GO:0046872">
    <property type="term" value="F:metal ion binding"/>
    <property type="evidence" value="ECO:0007669"/>
    <property type="project" value="UniProtKB-KW"/>
</dbReference>
<evidence type="ECO:0000256" key="3">
    <source>
        <dbReference type="ARBA" id="ARBA00022530"/>
    </source>
</evidence>
<dbReference type="Pfam" id="PF19028">
    <property type="entry name" value="TSP1_spondin"/>
    <property type="match status" value="1"/>
</dbReference>
<accession>A0A921YK68</accession>
<dbReference type="GO" id="GO:0005886">
    <property type="term" value="C:plasma membrane"/>
    <property type="evidence" value="ECO:0007669"/>
    <property type="project" value="TreeGrafter"/>
</dbReference>
<dbReference type="SMART" id="SM00209">
    <property type="entry name" value="TSP1"/>
    <property type="match status" value="1"/>
</dbReference>
<dbReference type="Gene3D" id="2.20.100.10">
    <property type="entry name" value="Thrombospondin type-1 (TSP1) repeat"/>
    <property type="match status" value="1"/>
</dbReference>
<dbReference type="InterPro" id="IPR038678">
    <property type="entry name" value="Spondin_N_sf"/>
</dbReference>
<evidence type="ECO:0000256" key="6">
    <source>
        <dbReference type="ARBA" id="ARBA00022889"/>
    </source>
</evidence>
<dbReference type="PROSITE" id="PS51020">
    <property type="entry name" value="SPONDIN"/>
    <property type="match status" value="1"/>
</dbReference>
<evidence type="ECO:0000256" key="5">
    <source>
        <dbReference type="ARBA" id="ARBA00022729"/>
    </source>
</evidence>
<evidence type="ECO:0000256" key="7">
    <source>
        <dbReference type="ARBA" id="ARBA00023157"/>
    </source>
</evidence>
<reference evidence="11" key="2">
    <citation type="submission" date="2020-12" db="EMBL/GenBank/DDBJ databases">
        <authorList>
            <person name="Kanost M."/>
        </authorList>
    </citation>
    <scope>NUCLEOTIDE SEQUENCE</scope>
</reference>
<dbReference type="InterPro" id="IPR009465">
    <property type="entry name" value="Spondin_N"/>
</dbReference>
<organism evidence="11 12">
    <name type="scientific">Manduca sexta</name>
    <name type="common">Tobacco hawkmoth</name>
    <name type="synonym">Tobacco hornworm</name>
    <dbReference type="NCBI Taxonomy" id="7130"/>
    <lineage>
        <taxon>Eukaryota</taxon>
        <taxon>Metazoa</taxon>
        <taxon>Ecdysozoa</taxon>
        <taxon>Arthropoda</taxon>
        <taxon>Hexapoda</taxon>
        <taxon>Insecta</taxon>
        <taxon>Pterygota</taxon>
        <taxon>Neoptera</taxon>
        <taxon>Endopterygota</taxon>
        <taxon>Lepidoptera</taxon>
        <taxon>Glossata</taxon>
        <taxon>Ditrysia</taxon>
        <taxon>Bombycoidea</taxon>
        <taxon>Sphingidae</taxon>
        <taxon>Sphinginae</taxon>
        <taxon>Sphingini</taxon>
        <taxon>Manduca</taxon>
    </lineage>
</organism>
<dbReference type="PROSITE" id="PS50092">
    <property type="entry name" value="TSP1"/>
    <property type="match status" value="1"/>
</dbReference>
<keyword evidence="6" id="KW-0130">Cell adhesion</keyword>
<dbReference type="FunFam" id="2.20.100.10:FF:000019">
    <property type="entry name" value="Thrombospondin type 1 domain containing 7A"/>
    <property type="match status" value="1"/>
</dbReference>
<sequence length="423" mass="47909">MAVAHQVATILILLFGLALSCDVDDVAVYKVSLQMMWTEERFPKDYPIQHRPKAQWSQVFGQSHNSSYKLYRVGEVARPAVRNFAQFAKYDELVKEGEEDANVYDQFTAPAVGAGNGETENMVFVDGGHAMVSLVSRIIPSPDWFIGVDTLDLCVDSSWVDQITLDLEPLDAGAASGLTFTAPRWDTIPPEPVSKHKPRQPNHPAAGFYYPDLKDLPPIAKVELTRIKQYSTKELNDLIRQDLITKLREKDIRKGLPKKRIVKKDGPKDYSREITTKNYVDRLKDLEEDPVGTPVPNLPENRVIVVTSPTTTTEAEFGSELRNMDDVILAVANGRKLGLHKHLPRHFRSRLHHAVNRIQPNDCLVSEWSEWTPCSATCGFGDKFRYRSVLKPNQADGRECPELSERRHCGNINSCTHIDYFEW</sequence>
<dbReference type="GO" id="GO:0030036">
    <property type="term" value="P:actin cytoskeleton organization"/>
    <property type="evidence" value="ECO:0007669"/>
    <property type="project" value="TreeGrafter"/>
</dbReference>
<dbReference type="InterPro" id="IPR051418">
    <property type="entry name" value="Spondin/Thrombospondin_T1"/>
</dbReference>
<dbReference type="Proteomes" id="UP000791440">
    <property type="component" value="Unassembled WGS sequence"/>
</dbReference>
<dbReference type="PANTHER" id="PTHR11311:SF15">
    <property type="entry name" value="SPONDIN-2"/>
    <property type="match status" value="1"/>
</dbReference>
<dbReference type="Gene3D" id="2.60.40.2130">
    <property type="entry name" value="F-spondin domain"/>
    <property type="match status" value="1"/>
</dbReference>
<feature type="chain" id="PRO_5037563604" description="Spondin domain-containing protein" evidence="9">
    <location>
        <begin position="21"/>
        <end position="423"/>
    </location>
</feature>
<evidence type="ECO:0000256" key="1">
    <source>
        <dbReference type="ARBA" id="ARBA00004498"/>
    </source>
</evidence>
<dbReference type="Pfam" id="PF06468">
    <property type="entry name" value="Spond_N"/>
    <property type="match status" value="1"/>
</dbReference>
<comment type="subcellular location">
    <subcellularLocation>
        <location evidence="1">Secreted</location>
        <location evidence="1">Extracellular space</location>
        <location evidence="1">Extracellular matrix</location>
    </subcellularLocation>
</comment>
<keyword evidence="2" id="KW-0964">Secreted</keyword>
<dbReference type="NCBIfam" id="NF038123">
    <property type="entry name" value="NF038123_dom"/>
    <property type="match status" value="1"/>
</dbReference>
<keyword evidence="4" id="KW-0479">Metal-binding</keyword>
<evidence type="ECO:0000256" key="4">
    <source>
        <dbReference type="ARBA" id="ARBA00022723"/>
    </source>
</evidence>
<reference evidence="11" key="1">
    <citation type="journal article" date="2016" name="Insect Biochem. Mol. Biol.">
        <title>Multifaceted biological insights from a draft genome sequence of the tobacco hornworm moth, Manduca sexta.</title>
        <authorList>
            <person name="Kanost M.R."/>
            <person name="Arrese E.L."/>
            <person name="Cao X."/>
            <person name="Chen Y.R."/>
            <person name="Chellapilla S."/>
            <person name="Goldsmith M.R."/>
            <person name="Grosse-Wilde E."/>
            <person name="Heckel D.G."/>
            <person name="Herndon N."/>
            <person name="Jiang H."/>
            <person name="Papanicolaou A."/>
            <person name="Qu J."/>
            <person name="Soulages J.L."/>
            <person name="Vogel H."/>
            <person name="Walters J."/>
            <person name="Waterhouse R.M."/>
            <person name="Ahn S.J."/>
            <person name="Almeida F.C."/>
            <person name="An C."/>
            <person name="Aqrawi P."/>
            <person name="Bretschneider A."/>
            <person name="Bryant W.B."/>
            <person name="Bucks S."/>
            <person name="Chao H."/>
            <person name="Chevignon G."/>
            <person name="Christen J.M."/>
            <person name="Clarke D.F."/>
            <person name="Dittmer N.T."/>
            <person name="Ferguson L.C.F."/>
            <person name="Garavelou S."/>
            <person name="Gordon K.H.J."/>
            <person name="Gunaratna R.T."/>
            <person name="Han Y."/>
            <person name="Hauser F."/>
            <person name="He Y."/>
            <person name="Heidel-Fischer H."/>
            <person name="Hirsh A."/>
            <person name="Hu Y."/>
            <person name="Jiang H."/>
            <person name="Kalra D."/>
            <person name="Klinner C."/>
            <person name="Konig C."/>
            <person name="Kovar C."/>
            <person name="Kroll A.R."/>
            <person name="Kuwar S.S."/>
            <person name="Lee S.L."/>
            <person name="Lehman R."/>
            <person name="Li K."/>
            <person name="Li Z."/>
            <person name="Liang H."/>
            <person name="Lovelace S."/>
            <person name="Lu Z."/>
            <person name="Mansfield J.H."/>
            <person name="McCulloch K.J."/>
            <person name="Mathew T."/>
            <person name="Morton B."/>
            <person name="Muzny D.M."/>
            <person name="Neunemann D."/>
            <person name="Ongeri F."/>
            <person name="Pauchet Y."/>
            <person name="Pu L.L."/>
            <person name="Pyrousis I."/>
            <person name="Rao X.J."/>
            <person name="Redding A."/>
            <person name="Roesel C."/>
            <person name="Sanchez-Gracia A."/>
            <person name="Schaack S."/>
            <person name="Shukla A."/>
            <person name="Tetreau G."/>
            <person name="Wang Y."/>
            <person name="Xiong G.H."/>
            <person name="Traut W."/>
            <person name="Walsh T.K."/>
            <person name="Worley K.C."/>
            <person name="Wu D."/>
            <person name="Wu W."/>
            <person name="Wu Y.Q."/>
            <person name="Zhang X."/>
            <person name="Zou Z."/>
            <person name="Zucker H."/>
            <person name="Briscoe A.D."/>
            <person name="Burmester T."/>
            <person name="Clem R.J."/>
            <person name="Feyereisen R."/>
            <person name="Grimmelikhuijzen C.J.P."/>
            <person name="Hamodrakas S.J."/>
            <person name="Hansson B.S."/>
            <person name="Huguet E."/>
            <person name="Jermiin L.S."/>
            <person name="Lan Q."/>
            <person name="Lehman H.K."/>
            <person name="Lorenzen M."/>
            <person name="Merzendorfer H."/>
            <person name="Michalopoulos I."/>
            <person name="Morton D.B."/>
            <person name="Muthukrishnan S."/>
            <person name="Oakeshott J.G."/>
            <person name="Palmer W."/>
            <person name="Park Y."/>
            <person name="Passarelli A.L."/>
            <person name="Rozas J."/>
            <person name="Schwartz L.M."/>
            <person name="Smith W."/>
            <person name="Southgate A."/>
            <person name="Vilcinskas A."/>
            <person name="Vogt R."/>
            <person name="Wang P."/>
            <person name="Werren J."/>
            <person name="Yu X.Q."/>
            <person name="Zhou J.J."/>
            <person name="Brown S.J."/>
            <person name="Scherer S.E."/>
            <person name="Richards S."/>
            <person name="Blissard G.W."/>
        </authorList>
    </citation>
    <scope>NUCLEOTIDE SEQUENCE</scope>
</reference>
<evidence type="ECO:0000256" key="2">
    <source>
        <dbReference type="ARBA" id="ARBA00022525"/>
    </source>
</evidence>
<keyword evidence="5 9" id="KW-0732">Signal</keyword>
<dbReference type="SUPFAM" id="SSF82895">
    <property type="entry name" value="TSP-1 type 1 repeat"/>
    <property type="match status" value="1"/>
</dbReference>
<comment type="caution">
    <text evidence="11">The sequence shown here is derived from an EMBL/GenBank/DDBJ whole genome shotgun (WGS) entry which is preliminary data.</text>
</comment>
<dbReference type="InterPro" id="IPR000884">
    <property type="entry name" value="TSP1_rpt"/>
</dbReference>
<dbReference type="GO" id="GO:0007155">
    <property type="term" value="P:cell adhesion"/>
    <property type="evidence" value="ECO:0007669"/>
    <property type="project" value="UniProtKB-KW"/>
</dbReference>
<gene>
    <name evidence="11" type="ORF">O3G_MSEX001529</name>
</gene>
<keyword evidence="12" id="KW-1185">Reference proteome</keyword>
<dbReference type="InterPro" id="IPR044004">
    <property type="entry name" value="TSP1_spondin_dom"/>
</dbReference>
<evidence type="ECO:0000313" key="11">
    <source>
        <dbReference type="EMBL" id="KAG6440741.1"/>
    </source>
</evidence>
<dbReference type="AlphaFoldDB" id="A0A921YK68"/>
<feature type="signal peptide" evidence="9">
    <location>
        <begin position="1"/>
        <end position="20"/>
    </location>
</feature>
<dbReference type="EMBL" id="JH668282">
    <property type="protein sequence ID" value="KAG6440741.1"/>
    <property type="molecule type" value="Genomic_DNA"/>
</dbReference>
<protein>
    <recommendedName>
        <fullName evidence="10">Spondin domain-containing protein</fullName>
    </recommendedName>
</protein>
<dbReference type="PANTHER" id="PTHR11311">
    <property type="entry name" value="SPONDIN"/>
    <property type="match status" value="1"/>
</dbReference>